<feature type="domain" description="SIS" evidence="2">
    <location>
        <begin position="46"/>
        <end position="188"/>
    </location>
</feature>
<name>A0A4V6NMX7_9SPHI</name>
<proteinExistence type="inferred from homology"/>
<sequence>MEMQNTIEESIDNQQLVWDLQSNLELVLNENLKLAKKMDLESLVPFINYIQQSPRIFLISAGRSGFAMRSAAMRLMHLGLAVHVVGDTTTPAIQKDDLLIAASGSGTTSGIVRAAEKAVSVGAKLLAITADQQSALAKLADHIVYIPAAGKEEHGSGKSQQYAGSLFEQFLLLLMDAVFQSLWKLDGTPAEELYKRHANLE</sequence>
<reference evidence="3" key="4">
    <citation type="submission" date="2024-05" db="EMBL/GenBank/DDBJ databases">
        <authorList>
            <person name="Sun Q."/>
            <person name="Zhou Y."/>
        </authorList>
    </citation>
    <scope>NUCLEOTIDE SEQUENCE</scope>
    <source>
        <strain evidence="3">CGMCC 1.15644</strain>
    </source>
</reference>
<dbReference type="InterPro" id="IPR001347">
    <property type="entry name" value="SIS_dom"/>
</dbReference>
<dbReference type="GO" id="GO:0097367">
    <property type="term" value="F:carbohydrate derivative binding"/>
    <property type="evidence" value="ECO:0007669"/>
    <property type="project" value="InterPro"/>
</dbReference>
<dbReference type="AlphaFoldDB" id="A0A4V6NMX7"/>
<evidence type="ECO:0000259" key="2">
    <source>
        <dbReference type="PROSITE" id="PS51464"/>
    </source>
</evidence>
<reference evidence="3" key="1">
    <citation type="journal article" date="2014" name="Int. J. Syst. Evol. Microbiol.">
        <title>Complete genome of a new Firmicutes species belonging to the dominant human colonic microbiota ('Ruminococcus bicirculans') reveals two chromosomes and a selective capacity to utilize plant glucans.</title>
        <authorList>
            <consortium name="NISC Comparative Sequencing Program"/>
            <person name="Wegmann U."/>
            <person name="Louis P."/>
            <person name="Goesmann A."/>
            <person name="Henrissat B."/>
            <person name="Duncan S.H."/>
            <person name="Flint H.J."/>
        </authorList>
    </citation>
    <scope>NUCLEOTIDE SEQUENCE</scope>
    <source>
        <strain evidence="3">CGMCC 1.15644</strain>
    </source>
</reference>
<keyword evidence="6" id="KW-1185">Reference proteome</keyword>
<dbReference type="PROSITE" id="PS51464">
    <property type="entry name" value="SIS"/>
    <property type="match status" value="1"/>
</dbReference>
<keyword evidence="4" id="KW-0413">Isomerase</keyword>
<dbReference type="PANTHER" id="PTHR43443">
    <property type="entry name" value="3-HEXULOSE-6-PHOSPHATE ISOMERASE"/>
    <property type="match status" value="1"/>
</dbReference>
<accession>A0A4V6NMX7</accession>
<dbReference type="Pfam" id="PF01380">
    <property type="entry name" value="SIS"/>
    <property type="match status" value="1"/>
</dbReference>
<dbReference type="EMBL" id="SLWO01000011">
    <property type="protein sequence ID" value="TCO18735.1"/>
    <property type="molecule type" value="Genomic_DNA"/>
</dbReference>
<dbReference type="SUPFAM" id="SSF53697">
    <property type="entry name" value="SIS domain"/>
    <property type="match status" value="1"/>
</dbReference>
<dbReference type="PANTHER" id="PTHR43443:SF1">
    <property type="entry name" value="3-HEXULOSE-6-PHOSPHATE ISOMERASE"/>
    <property type="match status" value="1"/>
</dbReference>
<dbReference type="Proteomes" id="UP000622648">
    <property type="component" value="Unassembled WGS sequence"/>
</dbReference>
<dbReference type="EMBL" id="BMJO01000010">
    <property type="protein sequence ID" value="GGE70357.1"/>
    <property type="molecule type" value="Genomic_DNA"/>
</dbReference>
<dbReference type="GO" id="GO:0016853">
    <property type="term" value="F:isomerase activity"/>
    <property type="evidence" value="ECO:0007669"/>
    <property type="project" value="UniProtKB-KW"/>
</dbReference>
<dbReference type="NCBIfam" id="TIGR03127">
    <property type="entry name" value="RuMP_HxlB"/>
    <property type="match status" value="1"/>
</dbReference>
<reference evidence="6" key="2">
    <citation type="journal article" date="2019" name="Int. J. Syst. Evol. Microbiol.">
        <title>The Global Catalogue of Microorganisms (GCM) 10K type strain sequencing project: providing services to taxonomists for standard genome sequencing and annotation.</title>
        <authorList>
            <consortium name="The Broad Institute Genomics Platform"/>
            <consortium name="The Broad Institute Genome Sequencing Center for Infectious Disease"/>
            <person name="Wu L."/>
            <person name="Ma J."/>
        </authorList>
    </citation>
    <scope>NUCLEOTIDE SEQUENCE [LARGE SCALE GENOMIC DNA]</scope>
    <source>
        <strain evidence="6">CGMCC 1.15644</strain>
    </source>
</reference>
<dbReference type="InterPro" id="IPR017552">
    <property type="entry name" value="PHI/rmpB"/>
</dbReference>
<protein>
    <submittedName>
        <fullName evidence="4">3-hexulose-6-phosphate isomerase</fullName>
    </submittedName>
</protein>
<dbReference type="Gene3D" id="3.40.50.10490">
    <property type="entry name" value="Glucose-6-phosphate isomerase like protein, domain 1"/>
    <property type="match status" value="1"/>
</dbReference>
<reference evidence="4 5" key="3">
    <citation type="submission" date="2019-03" db="EMBL/GenBank/DDBJ databases">
        <title>Genomic Encyclopedia of Type Strains, Phase IV (KMG-IV): sequencing the most valuable type-strain genomes for metagenomic binning, comparative biology and taxonomic classification.</title>
        <authorList>
            <person name="Goeker M."/>
        </authorList>
    </citation>
    <scope>NUCLEOTIDE SEQUENCE [LARGE SCALE GENOMIC DNA]</scope>
    <source>
        <strain evidence="4 5">DSM 103236</strain>
    </source>
</reference>
<comment type="caution">
    <text evidence="4">The sequence shown here is derived from an EMBL/GenBank/DDBJ whole genome shotgun (WGS) entry which is preliminary data.</text>
</comment>
<evidence type="ECO:0000313" key="5">
    <source>
        <dbReference type="Proteomes" id="UP000295684"/>
    </source>
</evidence>
<evidence type="ECO:0000313" key="4">
    <source>
        <dbReference type="EMBL" id="TCO18735.1"/>
    </source>
</evidence>
<gene>
    <name evidence="3" type="primary">hxlB</name>
    <name evidence="4" type="ORF">EV200_11173</name>
    <name evidence="3" type="ORF">GCM10011413_41290</name>
</gene>
<organism evidence="4 5">
    <name type="scientific">Pedobacter psychrotolerans</name>
    <dbReference type="NCBI Taxonomy" id="1843235"/>
    <lineage>
        <taxon>Bacteria</taxon>
        <taxon>Pseudomonadati</taxon>
        <taxon>Bacteroidota</taxon>
        <taxon>Sphingobacteriia</taxon>
        <taxon>Sphingobacteriales</taxon>
        <taxon>Sphingobacteriaceae</taxon>
        <taxon>Pedobacter</taxon>
    </lineage>
</organism>
<dbReference type="Proteomes" id="UP000295684">
    <property type="component" value="Unassembled WGS sequence"/>
</dbReference>
<evidence type="ECO:0000313" key="6">
    <source>
        <dbReference type="Proteomes" id="UP000622648"/>
    </source>
</evidence>
<dbReference type="GO" id="GO:1901135">
    <property type="term" value="P:carbohydrate derivative metabolic process"/>
    <property type="evidence" value="ECO:0007669"/>
    <property type="project" value="InterPro"/>
</dbReference>
<evidence type="ECO:0000313" key="3">
    <source>
        <dbReference type="EMBL" id="GGE70357.1"/>
    </source>
</evidence>
<dbReference type="CDD" id="cd05005">
    <property type="entry name" value="SIS_PHI"/>
    <property type="match status" value="1"/>
</dbReference>
<dbReference type="InterPro" id="IPR046348">
    <property type="entry name" value="SIS_dom_sf"/>
</dbReference>
<comment type="similarity">
    <text evidence="1">Belongs to the SIS family. PHI subfamily.</text>
</comment>
<evidence type="ECO:0000256" key="1">
    <source>
        <dbReference type="ARBA" id="ARBA00009235"/>
    </source>
</evidence>